<sequence length="562" mass="62329">MQFVTTFMEIPSPLGCQLELILHGIDCCAAGNVTIRGTSFVQSFTLQKGEVVNLILPSSAMLNGSSVSPSGVIVILSNSSISVISKVLGTGDYDWSYVYPVDLLDKQYYIITPNSAFPLNAQFAIVSLDKATSVTATINGGSFTFQGRSWTSGSSISFQLLPFQGAQFQLLGGDLSGSYIQATEPIAVLSGHQSYRKYPTYSYGYTFEQLLPVSSWGRTFVVPPLSIQPRKNDEIWVMASQGTNVKVYNESVEVGSASLSRGGLFVQPISASGLWINADHDVMVMYVCSGSPNITSLKPFMSIVLAVYNLETSQVLHAPSNLITNLLMVTVSDQMAGIAVDGILFPTNVTWNDNTFKTLKYSWVEVTISPNSHYIQQLWNKDIWVMSYSFPGNVMSLPSVGNSLLSFNFYGGALDCDCQNQQNSNQYKTSVFTRSLSTPTCRNDEVPDIFMVPIALSWWDALRYCRQHFTDLFSVPDGTIQNLMATTMEQAGFTDTEMWIGLRRHKVWGYLYWTDGEPPNYLNWGDGEPNDPQNNMCTLISLNKNFTWNAKCCSTKLRFICY</sequence>
<dbReference type="InterPro" id="IPR035234">
    <property type="entry name" value="IgGFc-bd_N"/>
</dbReference>
<dbReference type="InterPro" id="IPR016186">
    <property type="entry name" value="C-type_lectin-like/link_sf"/>
</dbReference>
<dbReference type="SUPFAM" id="SSF56436">
    <property type="entry name" value="C-type lectin-like"/>
    <property type="match status" value="1"/>
</dbReference>
<feature type="domain" description="C-type lectin" evidence="1">
    <location>
        <begin position="457"/>
        <end position="562"/>
    </location>
</feature>
<dbReference type="SMART" id="SM00034">
    <property type="entry name" value="CLECT"/>
    <property type="match status" value="1"/>
</dbReference>
<accession>A0AAV3AP14</accession>
<comment type="caution">
    <text evidence="2">The sequence shown here is derived from an EMBL/GenBank/DDBJ whole genome shotgun (WGS) entry which is preliminary data.</text>
</comment>
<evidence type="ECO:0000313" key="2">
    <source>
        <dbReference type="EMBL" id="DBA23858.1"/>
    </source>
</evidence>
<name>A0AAV3AP14_PYXAD</name>
<dbReference type="PANTHER" id="PTHR46534">
    <property type="entry name" value="IGGFC_BINDING DOMAIN-CONTAINING PROTEIN"/>
    <property type="match status" value="1"/>
</dbReference>
<dbReference type="Gene3D" id="3.10.100.10">
    <property type="entry name" value="Mannose-Binding Protein A, subunit A"/>
    <property type="match status" value="1"/>
</dbReference>
<dbReference type="EMBL" id="DYDO01000006">
    <property type="protein sequence ID" value="DBA23858.1"/>
    <property type="molecule type" value="Genomic_DNA"/>
</dbReference>
<protein>
    <recommendedName>
        <fullName evidence="1">C-type lectin domain-containing protein</fullName>
    </recommendedName>
</protein>
<keyword evidence="3" id="KW-1185">Reference proteome</keyword>
<evidence type="ECO:0000259" key="1">
    <source>
        <dbReference type="PROSITE" id="PS50041"/>
    </source>
</evidence>
<dbReference type="Pfam" id="PF00059">
    <property type="entry name" value="Lectin_C"/>
    <property type="match status" value="1"/>
</dbReference>
<dbReference type="PROSITE" id="PS50041">
    <property type="entry name" value="C_TYPE_LECTIN_2"/>
    <property type="match status" value="1"/>
</dbReference>
<dbReference type="Pfam" id="PF17517">
    <property type="entry name" value="IgGFc_binding"/>
    <property type="match status" value="1"/>
</dbReference>
<organism evidence="2 3">
    <name type="scientific">Pyxicephalus adspersus</name>
    <name type="common">African bullfrog</name>
    <dbReference type="NCBI Taxonomy" id="30357"/>
    <lineage>
        <taxon>Eukaryota</taxon>
        <taxon>Metazoa</taxon>
        <taxon>Chordata</taxon>
        <taxon>Craniata</taxon>
        <taxon>Vertebrata</taxon>
        <taxon>Euteleostomi</taxon>
        <taxon>Amphibia</taxon>
        <taxon>Batrachia</taxon>
        <taxon>Anura</taxon>
        <taxon>Neobatrachia</taxon>
        <taxon>Ranoidea</taxon>
        <taxon>Pyxicephalidae</taxon>
        <taxon>Pyxicephalinae</taxon>
        <taxon>Pyxicephalus</taxon>
    </lineage>
</organism>
<dbReference type="InterPro" id="IPR001304">
    <property type="entry name" value="C-type_lectin-like"/>
</dbReference>
<reference evidence="2" key="1">
    <citation type="thesis" date="2020" institute="ProQuest LLC" country="789 East Eisenhower Parkway, Ann Arbor, MI, USA">
        <title>Comparative Genomics and Chromosome Evolution.</title>
        <authorList>
            <person name="Mudd A.B."/>
        </authorList>
    </citation>
    <scope>NUCLEOTIDE SEQUENCE</scope>
    <source>
        <strain evidence="2">1538</strain>
        <tissue evidence="2">Blood</tissue>
    </source>
</reference>
<dbReference type="PANTHER" id="PTHR46534:SF2">
    <property type="entry name" value="VWFD DOMAIN-CONTAINING PROTEIN"/>
    <property type="match status" value="1"/>
</dbReference>
<evidence type="ECO:0000313" key="3">
    <source>
        <dbReference type="Proteomes" id="UP001181693"/>
    </source>
</evidence>
<proteinExistence type="predicted"/>
<dbReference type="AlphaFoldDB" id="A0AAV3AP14"/>
<dbReference type="Proteomes" id="UP001181693">
    <property type="component" value="Unassembled WGS sequence"/>
</dbReference>
<dbReference type="CDD" id="cd00037">
    <property type="entry name" value="CLECT"/>
    <property type="match status" value="1"/>
</dbReference>
<dbReference type="InterPro" id="IPR016187">
    <property type="entry name" value="CTDL_fold"/>
</dbReference>
<gene>
    <name evidence="2" type="ORF">GDO54_014732</name>
</gene>